<dbReference type="PROSITE" id="PS50294">
    <property type="entry name" value="WD_REPEATS_REGION"/>
    <property type="match status" value="4"/>
</dbReference>
<sequence length="310" mass="34933">MALSLIIEKEFVQTSERVKSVDLHPTKPWILAALYSGNVCIWDYQLQKIEKSFKVTESPARSAKFIVRENWIVVGADDGFIRVYNYDTMEMIKEIEAHTDFIRSLAIHPTLPFILSSSDDKLIKLWDWEKGWICSRIFEGHGHYVMQVAFNPKDLNTFASASLDCTIKIWNMDSASPNFTLDAHAKGINCIEFFVDANKPYLISGSDDYTAKVWDYETKSCVQTLEGHTHNVTAICGHPELPNIITCSEDGTVGVWDTKSYRLEKTLEYGLERVWTVAYMKGSSKVVFGCDKGTIVAKISSSLGSDSAIV</sequence>
<organism evidence="8 9">
    <name type="scientific">Theobroma cacao</name>
    <name type="common">Cacao</name>
    <name type="synonym">Cocoa</name>
    <dbReference type="NCBI Taxonomy" id="3641"/>
    <lineage>
        <taxon>Eukaryota</taxon>
        <taxon>Viridiplantae</taxon>
        <taxon>Streptophyta</taxon>
        <taxon>Embryophyta</taxon>
        <taxon>Tracheophyta</taxon>
        <taxon>Spermatophyta</taxon>
        <taxon>Magnoliopsida</taxon>
        <taxon>eudicotyledons</taxon>
        <taxon>Gunneridae</taxon>
        <taxon>Pentapetalae</taxon>
        <taxon>rosids</taxon>
        <taxon>malvids</taxon>
        <taxon>Malvales</taxon>
        <taxon>Malvaceae</taxon>
        <taxon>Byttnerioideae</taxon>
        <taxon>Theobroma</taxon>
    </lineage>
</organism>
<reference evidence="8" key="1">
    <citation type="journal article" date="1997" name="Nucleic Acids Res.">
        <title>tRNAscan-SE: a program for improved detection of transfer RNA genes in genomic sequence.</title>
        <authorList>
            <person name="Lowe T.M."/>
            <person name="Eddy S.R."/>
        </authorList>
    </citation>
    <scope>NUCLEOTIDE SEQUENCE [LARGE SCALE GENOMIC DNA]</scope>
    <source>
        <strain evidence="8">r\B97-61/B2</strain>
    </source>
</reference>
<dbReference type="PROSITE" id="PS00678">
    <property type="entry name" value="WD_REPEATS_1"/>
    <property type="match status" value="1"/>
</dbReference>
<dbReference type="Proteomes" id="UP000694886">
    <property type="component" value="Chromosome 6"/>
</dbReference>
<dbReference type="SMART" id="SM00320">
    <property type="entry name" value="WD40"/>
    <property type="match status" value="6"/>
</dbReference>
<proteinExistence type="predicted"/>
<dbReference type="FunFam" id="2.130.10.10:FF:000016">
    <property type="entry name" value="Coatomer alpha subunit, putative"/>
    <property type="match status" value="1"/>
</dbReference>
<feature type="repeat" description="WD" evidence="7">
    <location>
        <begin position="225"/>
        <end position="266"/>
    </location>
</feature>
<dbReference type="PANTHER" id="PTHR19876">
    <property type="entry name" value="COATOMER"/>
    <property type="match status" value="1"/>
</dbReference>
<evidence type="ECO:0000256" key="3">
    <source>
        <dbReference type="ARBA" id="ARBA00022737"/>
    </source>
</evidence>
<keyword evidence="3" id="KW-0677">Repeat</keyword>
<dbReference type="InterPro" id="IPR036322">
    <property type="entry name" value="WD40_repeat_dom_sf"/>
</dbReference>
<reference evidence="9" key="2">
    <citation type="submission" date="2025-08" db="UniProtKB">
        <authorList>
            <consortium name="RefSeq"/>
        </authorList>
    </citation>
    <scope>IDENTIFICATION</scope>
</reference>
<dbReference type="Gramene" id="Tc06v2_t006990.1">
    <property type="protein sequence ID" value="Tc06v2_p006990.1"/>
    <property type="gene ID" value="Tc06v2_g006990"/>
</dbReference>
<dbReference type="SUPFAM" id="SSF50978">
    <property type="entry name" value="WD40 repeat-like"/>
    <property type="match status" value="1"/>
</dbReference>
<evidence type="ECO:0000256" key="1">
    <source>
        <dbReference type="ARBA" id="ARBA00004156"/>
    </source>
</evidence>
<dbReference type="KEGG" id="tcc:18595887"/>
<dbReference type="InterPro" id="IPR020472">
    <property type="entry name" value="WD40_PAC1"/>
</dbReference>
<evidence type="ECO:0000256" key="2">
    <source>
        <dbReference type="ARBA" id="ARBA00022574"/>
    </source>
</evidence>
<dbReference type="InterPro" id="IPR015943">
    <property type="entry name" value="WD40/YVTN_repeat-like_dom_sf"/>
</dbReference>
<evidence type="ECO:0000313" key="9">
    <source>
        <dbReference type="RefSeq" id="XP_017978585.1"/>
    </source>
</evidence>
<comment type="function">
    <text evidence="5">The coatomer is a cytosolic protein complex that binds to dilysine motifs and reversibly associates with Golgi non-clathrin-coated vesicles, which further mediate biosynthetic protein transport from the ER, via the Golgi up to the trans Golgi network. Coatomer complex is required for budding from Golgi membranes, and is essential for the retrograde Golgi-to-ER transport of dilysine-tagged proteins.</text>
</comment>
<evidence type="ECO:0000313" key="8">
    <source>
        <dbReference type="Proteomes" id="UP000694886"/>
    </source>
</evidence>
<keyword evidence="2 7" id="KW-0853">WD repeat</keyword>
<dbReference type="Pfam" id="PF00400">
    <property type="entry name" value="WD40"/>
    <property type="match status" value="5"/>
</dbReference>
<keyword evidence="4" id="KW-0968">Cytoplasmic vesicle</keyword>
<dbReference type="InterPro" id="IPR050844">
    <property type="entry name" value="Coatomer_complex_subunit"/>
</dbReference>
<gene>
    <name evidence="9" type="primary">LOC18595887</name>
</gene>
<dbReference type="InterPro" id="IPR001680">
    <property type="entry name" value="WD40_rpt"/>
</dbReference>
<feature type="repeat" description="WD" evidence="7">
    <location>
        <begin position="181"/>
        <end position="224"/>
    </location>
</feature>
<dbReference type="RefSeq" id="XP_017978585.1">
    <property type="nucleotide sequence ID" value="XM_018123096.1"/>
</dbReference>
<evidence type="ECO:0000256" key="7">
    <source>
        <dbReference type="PROSITE-ProRule" id="PRU00221"/>
    </source>
</evidence>
<dbReference type="AlphaFoldDB" id="A0AB32WKE7"/>
<dbReference type="PROSITE" id="PS50082">
    <property type="entry name" value="WD_REPEATS_2"/>
    <property type="match status" value="4"/>
</dbReference>
<dbReference type="CDD" id="cd00200">
    <property type="entry name" value="WD40"/>
    <property type="match status" value="1"/>
</dbReference>
<evidence type="ECO:0000256" key="4">
    <source>
        <dbReference type="ARBA" id="ARBA00023329"/>
    </source>
</evidence>
<feature type="repeat" description="WD" evidence="7">
    <location>
        <begin position="138"/>
        <end position="180"/>
    </location>
</feature>
<dbReference type="InterPro" id="IPR019775">
    <property type="entry name" value="WD40_repeat_CS"/>
</dbReference>
<feature type="repeat" description="WD" evidence="7">
    <location>
        <begin position="95"/>
        <end position="127"/>
    </location>
</feature>
<protein>
    <recommendedName>
        <fullName evidence="6">Beta'-coat protein</fullName>
    </recommendedName>
</protein>
<dbReference type="GO" id="GO:0030659">
    <property type="term" value="C:cytoplasmic vesicle membrane"/>
    <property type="evidence" value="ECO:0007669"/>
    <property type="project" value="UniProtKB-SubCell"/>
</dbReference>
<name>A0AB32WKE7_THECC</name>
<dbReference type="Gene3D" id="2.130.10.10">
    <property type="entry name" value="YVTN repeat-like/Quinoprotein amine dehydrogenase"/>
    <property type="match status" value="1"/>
</dbReference>
<comment type="subcellular location">
    <subcellularLocation>
        <location evidence="1">Cytoplasmic vesicle membrane</location>
    </subcellularLocation>
</comment>
<accession>A0AB32WKE7</accession>
<dbReference type="PANTHER" id="PTHR19876:SF75">
    <property type="entry name" value="COATOMER SUBUNIT BETA'-3"/>
    <property type="match status" value="1"/>
</dbReference>
<evidence type="ECO:0000256" key="6">
    <source>
        <dbReference type="ARBA" id="ARBA00032920"/>
    </source>
</evidence>
<dbReference type="PRINTS" id="PR00320">
    <property type="entry name" value="GPROTEINBRPT"/>
</dbReference>
<dbReference type="GeneID" id="18595887"/>
<evidence type="ECO:0000256" key="5">
    <source>
        <dbReference type="ARBA" id="ARBA00025536"/>
    </source>
</evidence>